<feature type="compositionally biased region" description="Low complexity" evidence="1">
    <location>
        <begin position="244"/>
        <end position="273"/>
    </location>
</feature>
<keyword evidence="4" id="KW-1185">Reference proteome</keyword>
<sequence length="450" mass="47401">MADPQTNRVAVYLDFDNIVMSWYDRVHGRNSYAKDRQRIAEDPTAPDVAERLAAATIDVGAIIDFAASFGTLVLTRAYADWSSPVNAVYRSQLVARAVDLVQLFPAAAYAKNGADIRLAVDAVEDMFRLPDLTHVMIVGGDSDYVPLAQRCKRLGRYVIGVGVAGSTAKSLAAACDEFEAYDSLPGVPSLPRRAPRTSAPAAASEASADDAAAGQEPAPAKSSRRRGGRGGSKEAAAESKPIEPTADSDVAADATAAETAPESDAAAAAPARTTRSRGAKAPAAEAAEAVVEISAEPEAEPEAEAEAEAPQDEDAAATRPARRPRRATSASTAAAAASAAGQGGADAGSLFLAPSTSSVMVVEDDQQDEEDPQESATRLLERALRLGVKDDSEWLHSSAVKTHMRRMDPSFSEKALGFRSFNDFVKARADVAELEETGHERLVRLHPSRS</sequence>
<dbReference type="GO" id="GO:0004540">
    <property type="term" value="F:RNA nuclease activity"/>
    <property type="evidence" value="ECO:0007669"/>
    <property type="project" value="InterPro"/>
</dbReference>
<dbReference type="InterPro" id="IPR041966">
    <property type="entry name" value="LOTUS-like"/>
</dbReference>
<dbReference type="Pfam" id="PF01936">
    <property type="entry name" value="NYN"/>
    <property type="match status" value="1"/>
</dbReference>
<dbReference type="CDD" id="cd11297">
    <property type="entry name" value="PIN_LabA-like_N_1"/>
    <property type="match status" value="1"/>
</dbReference>
<dbReference type="InterPro" id="IPR021139">
    <property type="entry name" value="NYN"/>
</dbReference>
<dbReference type="KEGG" id="mlv:CVS47_02021"/>
<dbReference type="PANTHER" id="PTHR35811">
    <property type="entry name" value="SLR1870 PROTEIN"/>
    <property type="match status" value="1"/>
</dbReference>
<dbReference type="Pfam" id="PF12872">
    <property type="entry name" value="OST-HTH"/>
    <property type="match status" value="1"/>
</dbReference>
<dbReference type="InterPro" id="IPR025605">
    <property type="entry name" value="OST-HTH/LOTUS_dom"/>
</dbReference>
<feature type="compositionally biased region" description="Low complexity" evidence="1">
    <location>
        <begin position="279"/>
        <end position="294"/>
    </location>
</feature>
<dbReference type="PROSITE" id="PS51644">
    <property type="entry name" value="HTH_OST"/>
    <property type="match status" value="1"/>
</dbReference>
<dbReference type="Gene3D" id="3.40.50.1010">
    <property type="entry name" value="5'-nuclease"/>
    <property type="match status" value="1"/>
</dbReference>
<evidence type="ECO:0000313" key="3">
    <source>
        <dbReference type="EMBL" id="AZS37385.1"/>
    </source>
</evidence>
<protein>
    <recommendedName>
        <fullName evidence="2">HTH OST-type domain-containing protein</fullName>
    </recommendedName>
</protein>
<proteinExistence type="predicted"/>
<dbReference type="Gene3D" id="3.30.420.610">
    <property type="entry name" value="LOTUS domain-like"/>
    <property type="match status" value="1"/>
</dbReference>
<dbReference type="Proteomes" id="UP000276888">
    <property type="component" value="Chromosome"/>
</dbReference>
<dbReference type="PANTHER" id="PTHR35811:SF1">
    <property type="entry name" value="HTH OST-TYPE DOMAIN-CONTAINING PROTEIN"/>
    <property type="match status" value="1"/>
</dbReference>
<feature type="compositionally biased region" description="Low complexity" evidence="1">
    <location>
        <begin position="327"/>
        <end position="340"/>
    </location>
</feature>
<feature type="compositionally biased region" description="Low complexity" evidence="1">
    <location>
        <begin position="189"/>
        <end position="221"/>
    </location>
</feature>
<accession>A0A3S9WBF8</accession>
<name>A0A3S9WBF8_9MICO</name>
<organism evidence="3 4">
    <name type="scientific">Microbacterium lemovicicum</name>
    <dbReference type="NCBI Taxonomy" id="1072463"/>
    <lineage>
        <taxon>Bacteria</taxon>
        <taxon>Bacillati</taxon>
        <taxon>Actinomycetota</taxon>
        <taxon>Actinomycetes</taxon>
        <taxon>Micrococcales</taxon>
        <taxon>Microbacteriaceae</taxon>
        <taxon>Microbacterium</taxon>
    </lineage>
</organism>
<reference evidence="3 4" key="1">
    <citation type="submission" date="2018-08" db="EMBL/GenBank/DDBJ databases">
        <title>Microbacterium lemovicicum sp. nov., a bacterium isolated from a natural uranium-rich soil.</title>
        <authorList>
            <person name="ORTET P."/>
        </authorList>
    </citation>
    <scope>NUCLEOTIDE SEQUENCE [LARGE SCALE GENOMIC DNA]</scope>
    <source>
        <strain evidence="3 4">Viu22</strain>
    </source>
</reference>
<feature type="compositionally biased region" description="Basic and acidic residues" evidence="1">
    <location>
        <begin position="231"/>
        <end position="241"/>
    </location>
</feature>
<dbReference type="CDD" id="cd10146">
    <property type="entry name" value="LabA_like_C"/>
    <property type="match status" value="1"/>
</dbReference>
<feature type="domain" description="HTH OST-type" evidence="2">
    <location>
        <begin position="372"/>
        <end position="449"/>
    </location>
</feature>
<gene>
    <name evidence="3" type="ORF">CVS47_02021</name>
</gene>
<dbReference type="AlphaFoldDB" id="A0A3S9WBF8"/>
<feature type="compositionally biased region" description="Acidic residues" evidence="1">
    <location>
        <begin position="295"/>
        <end position="315"/>
    </location>
</feature>
<dbReference type="EMBL" id="CP031423">
    <property type="protein sequence ID" value="AZS37385.1"/>
    <property type="molecule type" value="Genomic_DNA"/>
</dbReference>
<evidence type="ECO:0000313" key="4">
    <source>
        <dbReference type="Proteomes" id="UP000276888"/>
    </source>
</evidence>
<feature type="region of interest" description="Disordered" evidence="1">
    <location>
        <begin position="185"/>
        <end position="351"/>
    </location>
</feature>
<evidence type="ECO:0000259" key="2">
    <source>
        <dbReference type="PROSITE" id="PS51644"/>
    </source>
</evidence>
<evidence type="ECO:0000256" key="1">
    <source>
        <dbReference type="SAM" id="MobiDB-lite"/>
    </source>
</evidence>